<dbReference type="PANTHER" id="PTHR48056">
    <property type="entry name" value="LRR RECEPTOR-LIKE SERINE/THREONINE-PROTEIN KINASE-RELATED"/>
    <property type="match status" value="1"/>
</dbReference>
<proteinExistence type="inferred from homology"/>
<sequence length="471" mass="53085">MVSVMLAGKSFSRALPSKLARNLSRVDISNNKFSGQIPAKISSWMNIGVFNANNNMLSGKIPVELTTLWNISVLLLDGNQFFGELPSQIISWKSLANLNLSRNKLSGLIPKAFGSLTSLTYLDLSENQFSGQIPSELGHLKLNFLDLSFNQLSRMVPIKYQNGAYNYSFLNNPKLKNHSRDHTTWKLTPFQNLDFDEQNILSGLTENNLIGSSRSGKVYRIANDRSSEFLAVKRICNNRILDHKLQKQFIAEVEILGTIHHSNIVKLLCCISNESSSLLVYEYMEKLQIVIRAAKGLCHMHENCSALTIHRDVKSSNILLDAEFNVKTTDFGLAKILVKQGEPNTMSGVAGSYEYIAPEYAYTTKVNEKIDVYSFGVVLLELVMEREPNSRDEHIERKTIEEVMDEEIKEQCERAQVTTLFSLGLMCTTRSPSTRPTMKEVLEILRQCSHQEGHGRKKNDNEATPLLQNGT</sequence>
<dbReference type="FunFam" id="3.80.10.10:FF:000111">
    <property type="entry name" value="LRR receptor-like serine/threonine-protein kinase ERECTA"/>
    <property type="match status" value="1"/>
</dbReference>
<dbReference type="InterPro" id="IPR011009">
    <property type="entry name" value="Kinase-like_dom_sf"/>
</dbReference>
<dbReference type="InterPro" id="IPR032675">
    <property type="entry name" value="LRR_dom_sf"/>
</dbReference>
<dbReference type="PRINTS" id="PR00019">
    <property type="entry name" value="LEURICHRPT"/>
</dbReference>
<feature type="domain" description="Protein kinase" evidence="10">
    <location>
        <begin position="204"/>
        <end position="453"/>
    </location>
</feature>
<keyword evidence="7" id="KW-0472">Membrane</keyword>
<evidence type="ECO:0000256" key="2">
    <source>
        <dbReference type="ARBA" id="ARBA00009592"/>
    </source>
</evidence>
<name>A5B4D9_VITVI</name>
<evidence type="ECO:0000256" key="6">
    <source>
        <dbReference type="ARBA" id="ARBA00022989"/>
    </source>
</evidence>
<gene>
    <name evidence="11" type="ORF">VITISV_042329</name>
</gene>
<evidence type="ECO:0000256" key="8">
    <source>
        <dbReference type="ARBA" id="ARBA00023180"/>
    </source>
</evidence>
<dbReference type="Pfam" id="PF13855">
    <property type="entry name" value="LRR_8"/>
    <property type="match status" value="1"/>
</dbReference>
<dbReference type="PROSITE" id="PS50011">
    <property type="entry name" value="PROTEIN_KINASE_DOM"/>
    <property type="match status" value="1"/>
</dbReference>
<keyword evidence="6" id="KW-1133">Transmembrane helix</keyword>
<accession>A5B4D9</accession>
<keyword evidence="8" id="KW-0325">Glycoprotein</keyword>
<evidence type="ECO:0000256" key="4">
    <source>
        <dbReference type="ARBA" id="ARBA00022692"/>
    </source>
</evidence>
<dbReference type="InterPro" id="IPR050647">
    <property type="entry name" value="Plant_LRR-RLKs"/>
</dbReference>
<evidence type="ECO:0000256" key="7">
    <source>
        <dbReference type="ARBA" id="ARBA00023136"/>
    </source>
</evidence>
<dbReference type="Gene3D" id="3.80.10.10">
    <property type="entry name" value="Ribonuclease Inhibitor"/>
    <property type="match status" value="1"/>
</dbReference>
<evidence type="ECO:0000256" key="3">
    <source>
        <dbReference type="ARBA" id="ARBA00022614"/>
    </source>
</evidence>
<evidence type="ECO:0000256" key="5">
    <source>
        <dbReference type="ARBA" id="ARBA00022737"/>
    </source>
</evidence>
<evidence type="ECO:0000259" key="10">
    <source>
        <dbReference type="PROSITE" id="PS50011"/>
    </source>
</evidence>
<dbReference type="Gene3D" id="3.30.200.20">
    <property type="entry name" value="Phosphorylase Kinase, domain 1"/>
    <property type="match status" value="1"/>
</dbReference>
<dbReference type="PANTHER" id="PTHR48056:SF29">
    <property type="entry name" value="RECEPTOR-LIKE PROTEIN KINASE HSL1"/>
    <property type="match status" value="1"/>
</dbReference>
<dbReference type="InterPro" id="IPR001611">
    <property type="entry name" value="Leu-rich_rpt"/>
</dbReference>
<keyword evidence="3" id="KW-0433">Leucine-rich repeat</keyword>
<feature type="compositionally biased region" description="Basic and acidic residues" evidence="9">
    <location>
        <begin position="450"/>
        <end position="461"/>
    </location>
</feature>
<dbReference type="ExpressionAtlas" id="A5B4D9">
    <property type="expression patterns" value="baseline and differential"/>
</dbReference>
<dbReference type="SUPFAM" id="SSF52058">
    <property type="entry name" value="L domain-like"/>
    <property type="match status" value="1"/>
</dbReference>
<keyword evidence="5" id="KW-0677">Repeat</keyword>
<dbReference type="FunFam" id="3.30.200.20:FF:000512">
    <property type="entry name" value="Receptor-like protein kinase HSL1"/>
    <property type="match status" value="1"/>
</dbReference>
<protein>
    <recommendedName>
        <fullName evidence="10">Protein kinase domain-containing protein</fullName>
    </recommendedName>
</protein>
<dbReference type="SUPFAM" id="SSF56112">
    <property type="entry name" value="Protein kinase-like (PK-like)"/>
    <property type="match status" value="1"/>
</dbReference>
<comment type="subcellular location">
    <subcellularLocation>
        <location evidence="1">Membrane</location>
        <topology evidence="1">Single-pass membrane protein</topology>
    </subcellularLocation>
</comment>
<evidence type="ECO:0000313" key="11">
    <source>
        <dbReference type="EMBL" id="CAN80773.1"/>
    </source>
</evidence>
<dbReference type="SMART" id="SM00220">
    <property type="entry name" value="S_TKc"/>
    <property type="match status" value="1"/>
</dbReference>
<dbReference type="InterPro" id="IPR000719">
    <property type="entry name" value="Prot_kinase_dom"/>
</dbReference>
<organism evidence="11">
    <name type="scientific">Vitis vinifera</name>
    <name type="common">Grape</name>
    <dbReference type="NCBI Taxonomy" id="29760"/>
    <lineage>
        <taxon>Eukaryota</taxon>
        <taxon>Viridiplantae</taxon>
        <taxon>Streptophyta</taxon>
        <taxon>Embryophyta</taxon>
        <taxon>Tracheophyta</taxon>
        <taxon>Spermatophyta</taxon>
        <taxon>Magnoliopsida</taxon>
        <taxon>eudicotyledons</taxon>
        <taxon>Gunneridae</taxon>
        <taxon>Pentapetalae</taxon>
        <taxon>rosids</taxon>
        <taxon>Vitales</taxon>
        <taxon>Vitaceae</taxon>
        <taxon>Viteae</taxon>
        <taxon>Vitis</taxon>
    </lineage>
</organism>
<comment type="similarity">
    <text evidence="2">Belongs to the RLP family.</text>
</comment>
<dbReference type="GO" id="GO:0004672">
    <property type="term" value="F:protein kinase activity"/>
    <property type="evidence" value="ECO:0007669"/>
    <property type="project" value="InterPro"/>
</dbReference>
<keyword evidence="4" id="KW-0812">Transmembrane</keyword>
<dbReference type="Gene3D" id="1.10.510.10">
    <property type="entry name" value="Transferase(Phosphotransferase) domain 1"/>
    <property type="match status" value="1"/>
</dbReference>
<evidence type="ECO:0000256" key="9">
    <source>
        <dbReference type="SAM" id="MobiDB-lite"/>
    </source>
</evidence>
<dbReference type="AlphaFoldDB" id="A5B4D9"/>
<dbReference type="Pfam" id="PF00069">
    <property type="entry name" value="Pkinase"/>
    <property type="match status" value="1"/>
</dbReference>
<dbReference type="GO" id="GO:0005524">
    <property type="term" value="F:ATP binding"/>
    <property type="evidence" value="ECO:0007669"/>
    <property type="project" value="InterPro"/>
</dbReference>
<dbReference type="Pfam" id="PF00560">
    <property type="entry name" value="LRR_1"/>
    <property type="match status" value="1"/>
</dbReference>
<reference evidence="11" key="1">
    <citation type="journal article" date="2007" name="PLoS ONE">
        <title>The first genome sequence of an elite grapevine cultivar (Pinot noir Vitis vinifera L.): coping with a highly heterozygous genome.</title>
        <authorList>
            <person name="Velasco R."/>
            <person name="Zharkikh A."/>
            <person name="Troggio M."/>
            <person name="Cartwright D.A."/>
            <person name="Cestaro A."/>
            <person name="Pruss D."/>
            <person name="Pindo M."/>
            <person name="FitzGerald L.M."/>
            <person name="Vezzulli S."/>
            <person name="Reid J."/>
            <person name="Malacarne G."/>
            <person name="Iliev D."/>
            <person name="Coppola G."/>
            <person name="Wardell B."/>
            <person name="Micheletti D."/>
            <person name="Macalma T."/>
            <person name="Facci M."/>
            <person name="Mitchell J.T."/>
            <person name="Perazzolli M."/>
            <person name="Eldredge G."/>
            <person name="Gatto P."/>
            <person name="Oyzerski R."/>
            <person name="Moretto M."/>
            <person name="Gutin N."/>
            <person name="Stefanini M."/>
            <person name="Chen Y."/>
            <person name="Segala C."/>
            <person name="Davenport C."/>
            <person name="Dematte L."/>
            <person name="Mraz A."/>
            <person name="Battilana J."/>
            <person name="Stormo K."/>
            <person name="Costa F."/>
            <person name="Tao Q."/>
            <person name="Si-Ammour A."/>
            <person name="Harkins T."/>
            <person name="Lackey A."/>
            <person name="Perbost C."/>
            <person name="Taillon B."/>
            <person name="Stella A."/>
            <person name="Solovyev V."/>
            <person name="Fawcett J.A."/>
            <person name="Sterck L."/>
            <person name="Vandepoele K."/>
            <person name="Grando S.M."/>
            <person name="Toppo S."/>
            <person name="Moser C."/>
            <person name="Lanchbury J."/>
            <person name="Bogden R."/>
            <person name="Skolnick M."/>
            <person name="Sgaramella V."/>
            <person name="Bhatnagar S.K."/>
            <person name="Fontana P."/>
            <person name="Gutin A."/>
            <person name="Van de Peer Y."/>
            <person name="Salamini F."/>
            <person name="Viola R."/>
        </authorList>
    </citation>
    <scope>NUCLEOTIDE SEQUENCE</scope>
</reference>
<feature type="region of interest" description="Disordered" evidence="9">
    <location>
        <begin position="450"/>
        <end position="471"/>
    </location>
</feature>
<evidence type="ECO:0000256" key="1">
    <source>
        <dbReference type="ARBA" id="ARBA00004167"/>
    </source>
</evidence>
<dbReference type="EMBL" id="AM446172">
    <property type="protein sequence ID" value="CAN80773.1"/>
    <property type="molecule type" value="Genomic_DNA"/>
</dbReference>
<dbReference type="GO" id="GO:0016020">
    <property type="term" value="C:membrane"/>
    <property type="evidence" value="ECO:0007669"/>
    <property type="project" value="UniProtKB-SubCell"/>
</dbReference>